<accession>A0A261F260</accession>
<comment type="caution">
    <text evidence="9">The sequence shown here is derived from an EMBL/GenBank/DDBJ whole genome shotgun (WGS) entry which is preliminary data.</text>
</comment>
<dbReference type="InterPro" id="IPR003812">
    <property type="entry name" value="Fido"/>
</dbReference>
<protein>
    <recommendedName>
        <fullName evidence="5">protein adenylyltransferase</fullName>
        <ecNumber evidence="5">2.7.7.108</ecNumber>
    </recommendedName>
</protein>
<dbReference type="PROSITE" id="PS51459">
    <property type="entry name" value="FIDO"/>
    <property type="match status" value="1"/>
</dbReference>
<evidence type="ECO:0000256" key="3">
    <source>
        <dbReference type="ARBA" id="ARBA00022741"/>
    </source>
</evidence>
<evidence type="ECO:0000259" key="8">
    <source>
        <dbReference type="PROSITE" id="PS51459"/>
    </source>
</evidence>
<dbReference type="EMBL" id="MWWT01000009">
    <property type="protein sequence ID" value="OZG53207.1"/>
    <property type="molecule type" value="Genomic_DNA"/>
</dbReference>
<keyword evidence="10" id="KW-1185">Reference proteome</keyword>
<comment type="catalytic activity">
    <reaction evidence="7">
        <text>L-tyrosyl-[protein] + ATP = O-(5'-adenylyl)-L-tyrosyl-[protein] + diphosphate</text>
        <dbReference type="Rhea" id="RHEA:54288"/>
        <dbReference type="Rhea" id="RHEA-COMP:10136"/>
        <dbReference type="Rhea" id="RHEA-COMP:13846"/>
        <dbReference type="ChEBI" id="CHEBI:30616"/>
        <dbReference type="ChEBI" id="CHEBI:33019"/>
        <dbReference type="ChEBI" id="CHEBI:46858"/>
        <dbReference type="ChEBI" id="CHEBI:83624"/>
        <dbReference type="EC" id="2.7.7.108"/>
    </reaction>
</comment>
<dbReference type="Pfam" id="PF02661">
    <property type="entry name" value="Fic"/>
    <property type="match status" value="1"/>
</dbReference>
<evidence type="ECO:0000256" key="5">
    <source>
        <dbReference type="ARBA" id="ARBA00034531"/>
    </source>
</evidence>
<keyword evidence="4" id="KW-0067">ATP-binding</keyword>
<evidence type="ECO:0000256" key="6">
    <source>
        <dbReference type="ARBA" id="ARBA00047939"/>
    </source>
</evidence>
<evidence type="ECO:0000256" key="1">
    <source>
        <dbReference type="ARBA" id="ARBA00022679"/>
    </source>
</evidence>
<dbReference type="SUPFAM" id="SSF140931">
    <property type="entry name" value="Fic-like"/>
    <property type="match status" value="1"/>
</dbReference>
<reference evidence="9 10" key="1">
    <citation type="journal article" date="2017" name="BMC Genomics">
        <title>Comparative genomic and phylogenomic analyses of the Bifidobacteriaceae family.</title>
        <authorList>
            <person name="Lugli G.A."/>
            <person name="Milani C."/>
            <person name="Turroni F."/>
            <person name="Duranti S."/>
            <person name="Mancabelli L."/>
            <person name="Mangifesta M."/>
            <person name="Ferrario C."/>
            <person name="Modesto M."/>
            <person name="Mattarelli P."/>
            <person name="Jiri K."/>
            <person name="van Sinderen D."/>
            <person name="Ventura M."/>
        </authorList>
    </citation>
    <scope>NUCLEOTIDE SEQUENCE [LARGE SCALE GENOMIC DNA]</scope>
    <source>
        <strain evidence="9 10">DSM 24762</strain>
    </source>
</reference>
<dbReference type="Gene3D" id="1.10.3290.10">
    <property type="entry name" value="Fido-like domain"/>
    <property type="match status" value="1"/>
</dbReference>
<dbReference type="PANTHER" id="PTHR39560">
    <property type="entry name" value="PROTEIN ADENYLYLTRANSFERASE FIC-RELATED"/>
    <property type="match status" value="1"/>
</dbReference>
<evidence type="ECO:0000256" key="7">
    <source>
        <dbReference type="ARBA" id="ARBA00048696"/>
    </source>
</evidence>
<evidence type="ECO:0000256" key="4">
    <source>
        <dbReference type="ARBA" id="ARBA00022840"/>
    </source>
</evidence>
<organism evidence="9 10">
    <name type="scientific">Alloscardovia macacae</name>
    <dbReference type="NCBI Taxonomy" id="1160091"/>
    <lineage>
        <taxon>Bacteria</taxon>
        <taxon>Bacillati</taxon>
        <taxon>Actinomycetota</taxon>
        <taxon>Actinomycetes</taxon>
        <taxon>Bifidobacteriales</taxon>
        <taxon>Bifidobacteriaceae</taxon>
        <taxon>Alloscardovia</taxon>
    </lineage>
</organism>
<dbReference type="NCBIfam" id="NF046029">
    <property type="entry name" value="ProtAdlyltaseNmFic"/>
    <property type="match status" value="1"/>
</dbReference>
<feature type="domain" description="Fido" evidence="8">
    <location>
        <begin position="30"/>
        <end position="155"/>
    </location>
</feature>
<dbReference type="InterPro" id="IPR036597">
    <property type="entry name" value="Fido-like_dom_sf"/>
</dbReference>
<sequence>MLTHHTEEVLAKSHAKALYDSGALAALTPGSTAALRAIHVALFEGIYADAGELRDVAIAKGGYSFVPPQYIEVSMQNVEKMPQSTFEEIIAKYVQMNMIHPFREGNGRSMRIWLDELLKAEIGKVVDWTAVEKEDYLLAMERSPIRDIELRYVLGQALTEQSHDRDLFLQGLDQSFFFEGFYAVNAREAH</sequence>
<dbReference type="EC" id="2.7.7.108" evidence="5"/>
<dbReference type="Proteomes" id="UP000243657">
    <property type="component" value="Unassembled WGS sequence"/>
</dbReference>
<evidence type="ECO:0000313" key="10">
    <source>
        <dbReference type="Proteomes" id="UP000243657"/>
    </source>
</evidence>
<proteinExistence type="predicted"/>
<dbReference type="AlphaFoldDB" id="A0A261F260"/>
<dbReference type="RefSeq" id="WP_094727227.1">
    <property type="nucleotide sequence ID" value="NZ_JBHLWS010000001.1"/>
</dbReference>
<comment type="catalytic activity">
    <reaction evidence="6">
        <text>L-threonyl-[protein] + ATP = 3-O-(5'-adenylyl)-L-threonyl-[protein] + diphosphate</text>
        <dbReference type="Rhea" id="RHEA:54292"/>
        <dbReference type="Rhea" id="RHEA-COMP:11060"/>
        <dbReference type="Rhea" id="RHEA-COMP:13847"/>
        <dbReference type="ChEBI" id="CHEBI:30013"/>
        <dbReference type="ChEBI" id="CHEBI:30616"/>
        <dbReference type="ChEBI" id="CHEBI:33019"/>
        <dbReference type="ChEBI" id="CHEBI:138113"/>
        <dbReference type="EC" id="2.7.7.108"/>
    </reaction>
</comment>
<dbReference type="GO" id="GO:0070733">
    <property type="term" value="F:AMPylase activity"/>
    <property type="evidence" value="ECO:0007669"/>
    <property type="project" value="UniProtKB-EC"/>
</dbReference>
<evidence type="ECO:0000256" key="2">
    <source>
        <dbReference type="ARBA" id="ARBA00022695"/>
    </source>
</evidence>
<name>A0A261F260_9BIFI</name>
<keyword evidence="3" id="KW-0547">Nucleotide-binding</keyword>
<evidence type="ECO:0000313" key="9">
    <source>
        <dbReference type="EMBL" id="OZG53207.1"/>
    </source>
</evidence>
<dbReference type="PANTHER" id="PTHR39560:SF1">
    <property type="entry name" value="PROTEIN ADENYLYLTRANSFERASE FIC-RELATED"/>
    <property type="match status" value="1"/>
</dbReference>
<dbReference type="GO" id="GO:0051302">
    <property type="term" value="P:regulation of cell division"/>
    <property type="evidence" value="ECO:0007669"/>
    <property type="project" value="TreeGrafter"/>
</dbReference>
<gene>
    <name evidence="9" type="ORF">ALMA_1509</name>
</gene>
<dbReference type="GO" id="GO:0005524">
    <property type="term" value="F:ATP binding"/>
    <property type="evidence" value="ECO:0007669"/>
    <property type="project" value="UniProtKB-KW"/>
</dbReference>
<keyword evidence="2" id="KW-0548">Nucleotidyltransferase</keyword>
<keyword evidence="1" id="KW-0808">Transferase</keyword>